<dbReference type="AlphaFoldDB" id="A0A4C1VQ23"/>
<evidence type="ECO:0000313" key="2">
    <source>
        <dbReference type="Proteomes" id="UP000299102"/>
    </source>
</evidence>
<accession>A0A4C1VQ23</accession>
<dbReference type="Proteomes" id="UP000299102">
    <property type="component" value="Unassembled WGS sequence"/>
</dbReference>
<gene>
    <name evidence="1" type="ORF">EVAR_26425_1</name>
</gene>
<reference evidence="1 2" key="1">
    <citation type="journal article" date="2019" name="Commun. Biol.">
        <title>The bagworm genome reveals a unique fibroin gene that provides high tensile strength.</title>
        <authorList>
            <person name="Kono N."/>
            <person name="Nakamura H."/>
            <person name="Ohtoshi R."/>
            <person name="Tomita M."/>
            <person name="Numata K."/>
            <person name="Arakawa K."/>
        </authorList>
    </citation>
    <scope>NUCLEOTIDE SEQUENCE [LARGE SCALE GENOMIC DNA]</scope>
</reference>
<name>A0A4C1VQ23_EUMVA</name>
<sequence>MDERTPRPYVMSISAYRGARDGRPSTCLRHGSGNDRGLVYQGSVPKACQRDPITKLTLSVCPTINGLVWFEAYCIIALWWCLEPGRKPRASGERELHNSVYREFRFHNEMTQL</sequence>
<evidence type="ECO:0000313" key="1">
    <source>
        <dbReference type="EMBL" id="GBP40761.1"/>
    </source>
</evidence>
<comment type="caution">
    <text evidence="1">The sequence shown here is derived from an EMBL/GenBank/DDBJ whole genome shotgun (WGS) entry which is preliminary data.</text>
</comment>
<protein>
    <submittedName>
        <fullName evidence="1">Uncharacterized protein</fullName>
    </submittedName>
</protein>
<organism evidence="1 2">
    <name type="scientific">Eumeta variegata</name>
    <name type="common">Bagworm moth</name>
    <name type="synonym">Eumeta japonica</name>
    <dbReference type="NCBI Taxonomy" id="151549"/>
    <lineage>
        <taxon>Eukaryota</taxon>
        <taxon>Metazoa</taxon>
        <taxon>Ecdysozoa</taxon>
        <taxon>Arthropoda</taxon>
        <taxon>Hexapoda</taxon>
        <taxon>Insecta</taxon>
        <taxon>Pterygota</taxon>
        <taxon>Neoptera</taxon>
        <taxon>Endopterygota</taxon>
        <taxon>Lepidoptera</taxon>
        <taxon>Glossata</taxon>
        <taxon>Ditrysia</taxon>
        <taxon>Tineoidea</taxon>
        <taxon>Psychidae</taxon>
        <taxon>Oiketicinae</taxon>
        <taxon>Eumeta</taxon>
    </lineage>
</organism>
<proteinExistence type="predicted"/>
<keyword evidence="2" id="KW-1185">Reference proteome</keyword>
<dbReference type="EMBL" id="BGZK01000387">
    <property type="protein sequence ID" value="GBP40761.1"/>
    <property type="molecule type" value="Genomic_DNA"/>
</dbReference>